<feature type="non-terminal residue" evidence="2">
    <location>
        <position position="1"/>
    </location>
</feature>
<dbReference type="AlphaFoldDB" id="A0A8S4QJR2"/>
<gene>
    <name evidence="2" type="primary">jg379</name>
    <name evidence="2" type="ORF">PAEG_LOCUS2207</name>
</gene>
<keyword evidence="3" id="KW-1185">Reference proteome</keyword>
<reference evidence="2" key="1">
    <citation type="submission" date="2022-03" db="EMBL/GenBank/DDBJ databases">
        <authorList>
            <person name="Lindestad O."/>
        </authorList>
    </citation>
    <scope>NUCLEOTIDE SEQUENCE</scope>
</reference>
<accession>A0A8S4QJR2</accession>
<dbReference type="Proteomes" id="UP000838756">
    <property type="component" value="Unassembled WGS sequence"/>
</dbReference>
<feature type="region of interest" description="Disordered" evidence="1">
    <location>
        <begin position="1"/>
        <end position="22"/>
    </location>
</feature>
<organism evidence="2 3">
    <name type="scientific">Pararge aegeria aegeria</name>
    <dbReference type="NCBI Taxonomy" id="348720"/>
    <lineage>
        <taxon>Eukaryota</taxon>
        <taxon>Metazoa</taxon>
        <taxon>Ecdysozoa</taxon>
        <taxon>Arthropoda</taxon>
        <taxon>Hexapoda</taxon>
        <taxon>Insecta</taxon>
        <taxon>Pterygota</taxon>
        <taxon>Neoptera</taxon>
        <taxon>Endopterygota</taxon>
        <taxon>Lepidoptera</taxon>
        <taxon>Glossata</taxon>
        <taxon>Ditrysia</taxon>
        <taxon>Papilionoidea</taxon>
        <taxon>Nymphalidae</taxon>
        <taxon>Satyrinae</taxon>
        <taxon>Satyrini</taxon>
        <taxon>Parargina</taxon>
        <taxon>Pararge</taxon>
    </lineage>
</organism>
<feature type="compositionally biased region" description="Basic and acidic residues" evidence="1">
    <location>
        <begin position="8"/>
        <end position="19"/>
    </location>
</feature>
<comment type="caution">
    <text evidence="2">The sequence shown here is derived from an EMBL/GenBank/DDBJ whole genome shotgun (WGS) entry which is preliminary data.</text>
</comment>
<evidence type="ECO:0000256" key="1">
    <source>
        <dbReference type="SAM" id="MobiDB-lite"/>
    </source>
</evidence>
<dbReference type="EMBL" id="CAKXAJ010007136">
    <property type="protein sequence ID" value="CAH2210297.1"/>
    <property type="molecule type" value="Genomic_DNA"/>
</dbReference>
<name>A0A8S4QJR2_9NEOP</name>
<dbReference type="OrthoDB" id="75419at2759"/>
<evidence type="ECO:0000313" key="3">
    <source>
        <dbReference type="Proteomes" id="UP000838756"/>
    </source>
</evidence>
<proteinExistence type="predicted"/>
<sequence length="106" mass="11767">MKPVRAQSSDRDRRLRAGRQDQTYRATRPFAEVFTLILNSGPNLVQRALGRRAPGGPDSLQRLLLEHAQDTRISKLERSALLSAWMHALWKPGVPDAGRAALDAAV</sequence>
<protein>
    <submittedName>
        <fullName evidence="2">Jg379 protein</fullName>
    </submittedName>
</protein>
<evidence type="ECO:0000313" key="2">
    <source>
        <dbReference type="EMBL" id="CAH2210297.1"/>
    </source>
</evidence>